<keyword evidence="6" id="KW-0175">Coiled coil</keyword>
<keyword evidence="7" id="KW-1133">Transmembrane helix</keyword>
<evidence type="ECO:0000256" key="5">
    <source>
        <dbReference type="ARBA" id="ARBA00022801"/>
    </source>
</evidence>
<keyword evidence="12" id="KW-1185">Reference proteome</keyword>
<evidence type="ECO:0000313" key="11">
    <source>
        <dbReference type="EMBL" id="GAA4267936.1"/>
    </source>
</evidence>
<dbReference type="InterPro" id="IPR036457">
    <property type="entry name" value="PPM-type-like_dom_sf"/>
</dbReference>
<feature type="domain" description="PAS" evidence="8">
    <location>
        <begin position="507"/>
        <end position="577"/>
    </location>
</feature>
<keyword evidence="5" id="KW-0378">Hydrolase</keyword>
<dbReference type="PROSITE" id="PS50885">
    <property type="entry name" value="HAMP"/>
    <property type="match status" value="1"/>
</dbReference>
<dbReference type="PANTHER" id="PTHR43156">
    <property type="entry name" value="STAGE II SPORULATION PROTEIN E-RELATED"/>
    <property type="match status" value="1"/>
</dbReference>
<dbReference type="Gene3D" id="3.60.40.10">
    <property type="entry name" value="PPM-type phosphatase domain"/>
    <property type="match status" value="1"/>
</dbReference>
<keyword evidence="7" id="KW-0472">Membrane</keyword>
<comment type="subcellular location">
    <subcellularLocation>
        <location evidence="1">Membrane</location>
    </subcellularLocation>
</comment>
<dbReference type="Gene3D" id="6.10.340.10">
    <property type="match status" value="1"/>
</dbReference>
<dbReference type="InterPro" id="IPR035965">
    <property type="entry name" value="PAS-like_dom_sf"/>
</dbReference>
<gene>
    <name evidence="11" type="ORF">GCM10022257_00370</name>
</gene>
<evidence type="ECO:0000313" key="12">
    <source>
        <dbReference type="Proteomes" id="UP001500027"/>
    </source>
</evidence>
<dbReference type="SUPFAM" id="SSF55785">
    <property type="entry name" value="PYP-like sensor domain (PAS domain)"/>
    <property type="match status" value="1"/>
</dbReference>
<organism evidence="11 12">
    <name type="scientific">Hyunsoonleella aestuarii</name>
    <dbReference type="NCBI Taxonomy" id="912802"/>
    <lineage>
        <taxon>Bacteria</taxon>
        <taxon>Pseudomonadati</taxon>
        <taxon>Bacteroidota</taxon>
        <taxon>Flavobacteriia</taxon>
        <taxon>Flavobacteriales</taxon>
        <taxon>Flavobacteriaceae</taxon>
    </lineage>
</organism>
<keyword evidence="2" id="KW-0597">Phosphoprotein</keyword>
<feature type="transmembrane region" description="Helical" evidence="7">
    <location>
        <begin position="412"/>
        <end position="430"/>
    </location>
</feature>
<dbReference type="PROSITE" id="PS50112">
    <property type="entry name" value="PAS"/>
    <property type="match status" value="1"/>
</dbReference>
<proteinExistence type="predicted"/>
<dbReference type="Pfam" id="PF00672">
    <property type="entry name" value="HAMP"/>
    <property type="match status" value="1"/>
</dbReference>
<dbReference type="Gene3D" id="3.30.565.10">
    <property type="entry name" value="Histidine kinase-like ATPase, C-terminal domain"/>
    <property type="match status" value="1"/>
</dbReference>
<dbReference type="InterPro" id="IPR001932">
    <property type="entry name" value="PPM-type_phosphatase-like_dom"/>
</dbReference>
<dbReference type="Pfam" id="PF07228">
    <property type="entry name" value="SpoIIE"/>
    <property type="match status" value="1"/>
</dbReference>
<keyword evidence="4" id="KW-0418">Kinase</keyword>
<dbReference type="Pfam" id="PF00989">
    <property type="entry name" value="PAS"/>
    <property type="match status" value="1"/>
</dbReference>
<evidence type="ECO:0000256" key="2">
    <source>
        <dbReference type="ARBA" id="ARBA00022553"/>
    </source>
</evidence>
<dbReference type="NCBIfam" id="TIGR00229">
    <property type="entry name" value="sensory_box"/>
    <property type="match status" value="1"/>
</dbReference>
<dbReference type="Proteomes" id="UP001500027">
    <property type="component" value="Unassembled WGS sequence"/>
</dbReference>
<dbReference type="InterPro" id="IPR000700">
    <property type="entry name" value="PAS-assoc_C"/>
</dbReference>
<evidence type="ECO:0000259" key="10">
    <source>
        <dbReference type="PROSITE" id="PS50885"/>
    </source>
</evidence>
<feature type="coiled-coil region" evidence="6">
    <location>
        <begin position="476"/>
        <end position="510"/>
    </location>
</feature>
<dbReference type="CDD" id="cd16936">
    <property type="entry name" value="HATPase_RsbW-like"/>
    <property type="match status" value="1"/>
</dbReference>
<comment type="caution">
    <text evidence="11">The sequence shown here is derived from an EMBL/GenBank/DDBJ whole genome shotgun (WGS) entry which is preliminary data.</text>
</comment>
<dbReference type="InterPro" id="IPR003594">
    <property type="entry name" value="HATPase_dom"/>
</dbReference>
<dbReference type="CDD" id="cd18774">
    <property type="entry name" value="PDC2_HK_sensor"/>
    <property type="match status" value="1"/>
</dbReference>
<dbReference type="SMART" id="SM00304">
    <property type="entry name" value="HAMP"/>
    <property type="match status" value="1"/>
</dbReference>
<feature type="domain" description="HAMP" evidence="10">
    <location>
        <begin position="432"/>
        <end position="484"/>
    </location>
</feature>
<keyword evidence="3" id="KW-0808">Transferase</keyword>
<keyword evidence="7" id="KW-0812">Transmembrane</keyword>
<accession>A0ABP8E6T4</accession>
<dbReference type="SMART" id="SM00091">
    <property type="entry name" value="PAS"/>
    <property type="match status" value="1"/>
</dbReference>
<evidence type="ECO:0000259" key="9">
    <source>
        <dbReference type="PROSITE" id="PS50113"/>
    </source>
</evidence>
<sequence>MKLRTKIIMAFVFIAVVSVCTIGFVGIATGKKTMENEAFNNLTAIRELKANQVEAYFEQTRNEVQSYSENLMVIDAINDFQNSFFKIEIKNLEEADIDSSLKAHYKNEFLSHLDSNSITTPSLAEYFPIEKQTQYLQYLYISNNAYPTGEKQLLLKSNDNSSYSAIHSKYHPVFKSYLDKIGFYDLFLIDTTGHIVYTVHKEIDFATSINDGAFKKTHLARLVQNVLESDQKGYTNIVDFDMYPPSYNEQASFIATAIYDGEKKVGVLAFQLSIDRINNIMTDNQQWSKVGLGRTGETYIVGKDLLMRNQSRFLIEDKVNYEEMLQNIGISNDTIKQIIKFNNSIGLQKVSTVGVKNAINGKTGTNMFNDYRGVQVLSSYRPLKIKDVDWVIMSEIDKDEAFLELNDSFIQMFYWTIIILIMIFVLAVYFSRKLTKPIVKLTKISKEMADGNLSIETGLVRKDEIGVLANSFDVMSKSIKQMMDELEDTNASLENKVKDRTKEVEESHNKIKSIIENANDAIITIDANQIITQFNPAACRLFGYEVNEIIGQSLLQILPPKAKADHHKHIDEFKSSSVSSKRMDERPDVTGMKKNGEIFPIEASISKQQYGDEMFFTAFVKDITERKEMERLLAEASQRMEDELNVGKEIQLSMLPLIFPAFPDHSEFNIFAMLESAREVGGDFYDFYFIEKNKFLFSIADVSGKGVPSALFMAVCKTLIKSRANEDNSPSSIVTFVNDELSRDNKTSMFVTLFLCIIDLSTGELKYTNAGHNPPYLKRVNGEIETLDTLHGPVVGAVEDFVYKEDRLKMLANDKLILFTDGVNEAMNIKNELYSNDRIIKNIKKWNKNTLEENLKGLYNSVIKFQGEAEQADDITILGFEYLEPILNEIIFSKTLTIKNQMSEIDFVNELFNEFCEQNGVPSAVYRKFNIAFDEIINNIVSYGYNDKKEHKIKIIINITEDHLVVSIEDDAIAFNPLNLASPETDASIEDREIGGLGVHMVKKLMDNVSYKRYIKKNLTTLYKKLK</sequence>
<dbReference type="Gene3D" id="3.30.450.20">
    <property type="entry name" value="PAS domain"/>
    <property type="match status" value="2"/>
</dbReference>
<evidence type="ECO:0000256" key="3">
    <source>
        <dbReference type="ARBA" id="ARBA00022679"/>
    </source>
</evidence>
<dbReference type="PROSITE" id="PS50113">
    <property type="entry name" value="PAC"/>
    <property type="match status" value="1"/>
</dbReference>
<dbReference type="InterPro" id="IPR003660">
    <property type="entry name" value="HAMP_dom"/>
</dbReference>
<reference evidence="12" key="1">
    <citation type="journal article" date="2019" name="Int. J. Syst. Evol. Microbiol.">
        <title>The Global Catalogue of Microorganisms (GCM) 10K type strain sequencing project: providing services to taxonomists for standard genome sequencing and annotation.</title>
        <authorList>
            <consortium name="The Broad Institute Genomics Platform"/>
            <consortium name="The Broad Institute Genome Sequencing Center for Infectious Disease"/>
            <person name="Wu L."/>
            <person name="Ma J."/>
        </authorList>
    </citation>
    <scope>NUCLEOTIDE SEQUENCE [LARGE SCALE GENOMIC DNA]</scope>
    <source>
        <strain evidence="12">JCM 17452</strain>
    </source>
</reference>
<dbReference type="EMBL" id="BAABAV010000001">
    <property type="protein sequence ID" value="GAA4267936.1"/>
    <property type="molecule type" value="Genomic_DNA"/>
</dbReference>
<dbReference type="InterPro" id="IPR036890">
    <property type="entry name" value="HATPase_C_sf"/>
</dbReference>
<dbReference type="CDD" id="cd06225">
    <property type="entry name" value="HAMP"/>
    <property type="match status" value="1"/>
</dbReference>
<dbReference type="RefSeq" id="WP_139002064.1">
    <property type="nucleotide sequence ID" value="NZ_BAABAV010000001.1"/>
</dbReference>
<dbReference type="InterPro" id="IPR052016">
    <property type="entry name" value="Bact_Sigma-Reg"/>
</dbReference>
<dbReference type="InterPro" id="IPR013767">
    <property type="entry name" value="PAS_fold"/>
</dbReference>
<evidence type="ECO:0000256" key="4">
    <source>
        <dbReference type="ARBA" id="ARBA00022777"/>
    </source>
</evidence>
<evidence type="ECO:0000256" key="6">
    <source>
        <dbReference type="SAM" id="Coils"/>
    </source>
</evidence>
<dbReference type="SUPFAM" id="SSF158472">
    <property type="entry name" value="HAMP domain-like"/>
    <property type="match status" value="1"/>
</dbReference>
<protein>
    <recommendedName>
        <fullName evidence="13">PAS domain S-box protein</fullName>
    </recommendedName>
</protein>
<dbReference type="InterPro" id="IPR000014">
    <property type="entry name" value="PAS"/>
</dbReference>
<name>A0ABP8E6T4_9FLAO</name>
<evidence type="ECO:0000256" key="7">
    <source>
        <dbReference type="SAM" id="Phobius"/>
    </source>
</evidence>
<evidence type="ECO:0008006" key="13">
    <source>
        <dbReference type="Google" id="ProtNLM"/>
    </source>
</evidence>
<dbReference type="SMART" id="SM00331">
    <property type="entry name" value="PP2C_SIG"/>
    <property type="match status" value="1"/>
</dbReference>
<feature type="transmembrane region" description="Helical" evidence="7">
    <location>
        <begin position="7"/>
        <end position="28"/>
    </location>
</feature>
<feature type="domain" description="PAC" evidence="9">
    <location>
        <begin position="585"/>
        <end position="635"/>
    </location>
</feature>
<dbReference type="Pfam" id="PF13581">
    <property type="entry name" value="HATPase_c_2"/>
    <property type="match status" value="1"/>
</dbReference>
<dbReference type="SUPFAM" id="SSF81606">
    <property type="entry name" value="PP2C-like"/>
    <property type="match status" value="1"/>
</dbReference>
<evidence type="ECO:0000256" key="1">
    <source>
        <dbReference type="ARBA" id="ARBA00004370"/>
    </source>
</evidence>
<dbReference type="CDD" id="cd00130">
    <property type="entry name" value="PAS"/>
    <property type="match status" value="1"/>
</dbReference>
<dbReference type="PANTHER" id="PTHR43156:SF2">
    <property type="entry name" value="STAGE II SPORULATION PROTEIN E"/>
    <property type="match status" value="1"/>
</dbReference>
<dbReference type="SUPFAM" id="SSF55874">
    <property type="entry name" value="ATPase domain of HSP90 chaperone/DNA topoisomerase II/histidine kinase"/>
    <property type="match status" value="1"/>
</dbReference>
<evidence type="ECO:0000259" key="8">
    <source>
        <dbReference type="PROSITE" id="PS50112"/>
    </source>
</evidence>